<dbReference type="AlphaFoldDB" id="A0A7L9FEQ3"/>
<name>A0A7L9FEQ3_9CREN</name>
<comment type="similarity">
    <text evidence="3">Belongs to the UMP kinase family.</text>
</comment>
<evidence type="ECO:0000256" key="7">
    <source>
        <dbReference type="ARBA" id="ARBA00022679"/>
    </source>
</evidence>
<dbReference type="FunCoup" id="A0A7L9FEQ3">
    <property type="interactions" value="64"/>
</dbReference>
<dbReference type="RefSeq" id="WP_192818139.1">
    <property type="nucleotide sequence ID" value="NZ_CP062310.1"/>
</dbReference>
<dbReference type="PIRSF" id="PIRSF005650">
    <property type="entry name" value="Uridylate_kin"/>
    <property type="match status" value="1"/>
</dbReference>
<evidence type="ECO:0000256" key="9">
    <source>
        <dbReference type="ARBA" id="ARBA00022777"/>
    </source>
</evidence>
<keyword evidence="7" id="KW-0808">Transferase</keyword>
<dbReference type="SUPFAM" id="SSF53633">
    <property type="entry name" value="Carbamate kinase-like"/>
    <property type="match status" value="1"/>
</dbReference>
<comment type="catalytic activity">
    <reaction evidence="13">
        <text>UMP + ATP = UDP + ADP</text>
        <dbReference type="Rhea" id="RHEA:24400"/>
        <dbReference type="ChEBI" id="CHEBI:30616"/>
        <dbReference type="ChEBI" id="CHEBI:57865"/>
        <dbReference type="ChEBI" id="CHEBI:58223"/>
        <dbReference type="ChEBI" id="CHEBI:456216"/>
        <dbReference type="EC" id="2.7.4.22"/>
    </reaction>
</comment>
<dbReference type="GO" id="GO:0005524">
    <property type="term" value="F:ATP binding"/>
    <property type="evidence" value="ECO:0007669"/>
    <property type="project" value="UniProtKB-KW"/>
</dbReference>
<evidence type="ECO:0000256" key="2">
    <source>
        <dbReference type="ARBA" id="ARBA00004791"/>
    </source>
</evidence>
<dbReference type="Proteomes" id="UP000594121">
    <property type="component" value="Chromosome"/>
</dbReference>
<keyword evidence="9 15" id="KW-0418">Kinase</keyword>
<dbReference type="InterPro" id="IPR011817">
    <property type="entry name" value="Uridylate_kinase"/>
</dbReference>
<dbReference type="InterPro" id="IPR036393">
    <property type="entry name" value="AceGlu_kinase-like_sf"/>
</dbReference>
<dbReference type="NCBIfam" id="TIGR02076">
    <property type="entry name" value="pyrH_arch"/>
    <property type="match status" value="1"/>
</dbReference>
<evidence type="ECO:0000259" key="14">
    <source>
        <dbReference type="Pfam" id="PF00696"/>
    </source>
</evidence>
<accession>A0A7L9FEQ3</accession>
<dbReference type="EMBL" id="CP062310">
    <property type="protein sequence ID" value="QOJ78167.1"/>
    <property type="molecule type" value="Genomic_DNA"/>
</dbReference>
<evidence type="ECO:0000256" key="11">
    <source>
        <dbReference type="ARBA" id="ARBA00022975"/>
    </source>
</evidence>
<dbReference type="GO" id="GO:0006225">
    <property type="term" value="P:UDP biosynthetic process"/>
    <property type="evidence" value="ECO:0007669"/>
    <property type="project" value="TreeGrafter"/>
</dbReference>
<evidence type="ECO:0000256" key="6">
    <source>
        <dbReference type="ARBA" id="ARBA00022490"/>
    </source>
</evidence>
<dbReference type="GeneID" id="59149255"/>
<keyword evidence="8" id="KW-0547">Nucleotide-binding</keyword>
<evidence type="ECO:0000313" key="16">
    <source>
        <dbReference type="Proteomes" id="UP000594121"/>
    </source>
</evidence>
<evidence type="ECO:0000313" key="15">
    <source>
        <dbReference type="EMBL" id="QOJ78167.1"/>
    </source>
</evidence>
<reference evidence="15 16" key="1">
    <citation type="submission" date="2020-10" db="EMBL/GenBank/DDBJ databases">
        <title>Thermofilum lucidum 3507LT sp. nov. a novel member of Thermofilaceae family isolated from Chile hot spring, and proposal of description order Thermofilales.</title>
        <authorList>
            <person name="Zayulina K.S."/>
            <person name="Elcheninov A.G."/>
            <person name="Toshchakov S.V."/>
            <person name="Kublanov I.V."/>
        </authorList>
    </citation>
    <scope>NUCLEOTIDE SEQUENCE [LARGE SCALE GENOMIC DNA]</scope>
    <source>
        <strain evidence="15 16">3507LT</strain>
    </source>
</reference>
<keyword evidence="6" id="KW-0963">Cytoplasm</keyword>
<keyword evidence="16" id="KW-1185">Reference proteome</keyword>
<dbReference type="GO" id="GO:0044210">
    <property type="term" value="P:'de novo' CTP biosynthetic process"/>
    <property type="evidence" value="ECO:0007669"/>
    <property type="project" value="UniProtKB-UniPathway"/>
</dbReference>
<evidence type="ECO:0000256" key="3">
    <source>
        <dbReference type="ARBA" id="ARBA00007614"/>
    </source>
</evidence>
<protein>
    <recommendedName>
        <fullName evidence="5">Uridylate kinase</fullName>
        <ecNumber evidence="4">2.7.4.22</ecNumber>
    </recommendedName>
    <alternativeName>
        <fullName evidence="12">Uridine monophosphate kinase</fullName>
    </alternativeName>
</protein>
<evidence type="ECO:0000256" key="10">
    <source>
        <dbReference type="ARBA" id="ARBA00022840"/>
    </source>
</evidence>
<proteinExistence type="inferred from homology"/>
<dbReference type="Pfam" id="PF00696">
    <property type="entry name" value="AA_kinase"/>
    <property type="match status" value="1"/>
</dbReference>
<comment type="subcellular location">
    <subcellularLocation>
        <location evidence="1">Cytoplasm</location>
    </subcellularLocation>
</comment>
<gene>
    <name evidence="15" type="primary">pyrH</name>
    <name evidence="15" type="ORF">IG193_05125</name>
</gene>
<feature type="domain" description="Aspartate/glutamate/uridylate kinase" evidence="14">
    <location>
        <begin position="4"/>
        <end position="205"/>
    </location>
</feature>
<keyword evidence="10" id="KW-0067">ATP-binding</keyword>
<dbReference type="UniPathway" id="UPA00159">
    <property type="reaction ID" value="UER00275"/>
</dbReference>
<dbReference type="GO" id="GO:0005737">
    <property type="term" value="C:cytoplasm"/>
    <property type="evidence" value="ECO:0007669"/>
    <property type="project" value="UniProtKB-SubCell"/>
</dbReference>
<dbReference type="PANTHER" id="PTHR42833">
    <property type="entry name" value="URIDYLATE KINASE"/>
    <property type="match status" value="1"/>
</dbReference>
<keyword evidence="11" id="KW-0665">Pyrimidine biosynthesis</keyword>
<evidence type="ECO:0000256" key="12">
    <source>
        <dbReference type="ARBA" id="ARBA00032092"/>
    </source>
</evidence>
<evidence type="ECO:0000256" key="1">
    <source>
        <dbReference type="ARBA" id="ARBA00004496"/>
    </source>
</evidence>
<organism evidence="15 16">
    <name type="scientific">Infirmifilum lucidum</name>
    <dbReference type="NCBI Taxonomy" id="2776706"/>
    <lineage>
        <taxon>Archaea</taxon>
        <taxon>Thermoproteota</taxon>
        <taxon>Thermoprotei</taxon>
        <taxon>Thermofilales</taxon>
        <taxon>Thermofilaceae</taxon>
        <taxon>Infirmifilum</taxon>
    </lineage>
</organism>
<evidence type="ECO:0000256" key="4">
    <source>
        <dbReference type="ARBA" id="ARBA00012899"/>
    </source>
</evidence>
<dbReference type="InterPro" id="IPR011818">
    <property type="entry name" value="Uridylate_kinase_arch/spir"/>
</dbReference>
<dbReference type="PANTHER" id="PTHR42833:SF4">
    <property type="entry name" value="URIDYLATE KINASE PUMPKIN, CHLOROPLASTIC"/>
    <property type="match status" value="1"/>
</dbReference>
<dbReference type="KEGG" id="thel:IG193_05125"/>
<evidence type="ECO:0000256" key="13">
    <source>
        <dbReference type="ARBA" id="ARBA00047767"/>
    </source>
</evidence>
<dbReference type="InParanoid" id="A0A7L9FEQ3"/>
<dbReference type="EC" id="2.7.4.22" evidence="4"/>
<dbReference type="GO" id="GO:0033862">
    <property type="term" value="F:UMP kinase activity"/>
    <property type="evidence" value="ECO:0007669"/>
    <property type="project" value="UniProtKB-EC"/>
</dbReference>
<dbReference type="InterPro" id="IPR001048">
    <property type="entry name" value="Asp/Glu/Uridylate_kinase"/>
</dbReference>
<comment type="pathway">
    <text evidence="2">Pyrimidine metabolism; CTP biosynthesis via de novo pathway; UDP from UMP (UMPK route): step 1/1.</text>
</comment>
<dbReference type="Gene3D" id="3.40.1160.10">
    <property type="entry name" value="Acetylglutamate kinase-like"/>
    <property type="match status" value="1"/>
</dbReference>
<evidence type="ECO:0000256" key="5">
    <source>
        <dbReference type="ARBA" id="ARBA00016403"/>
    </source>
</evidence>
<sequence>MGSFVIKLGGSLIFDENGALKAEYLRAFVRLLRDVESRDRKIVVVVGGGAAARSYISVARDVCRNESALDQLGILASRLNASLLFTMYYDLPPVIPSSLEELVRLYHSNLPVIFTGGFQPGQSTTTVSALTAEATKSQLIIATNVDGVYTSDPRRDPNATLLRKVSIDQLLDMFSQPQKAGEYRLFDMMTLQVIKRSKINTVVVNGNPPDNIRRAMEGLSVGTTIVFP</sequence>
<evidence type="ECO:0000256" key="8">
    <source>
        <dbReference type="ARBA" id="ARBA00022741"/>
    </source>
</evidence>